<feature type="transmembrane region" description="Helical" evidence="9">
    <location>
        <begin position="31"/>
        <end position="49"/>
    </location>
</feature>
<evidence type="ECO:0000256" key="7">
    <source>
        <dbReference type="ARBA" id="ARBA00023136"/>
    </source>
</evidence>
<dbReference type="GO" id="GO:0015031">
    <property type="term" value="P:protein transport"/>
    <property type="evidence" value="ECO:0007669"/>
    <property type="project" value="UniProtKB-KW"/>
</dbReference>
<evidence type="ECO:0000256" key="4">
    <source>
        <dbReference type="ARBA" id="ARBA00022927"/>
    </source>
</evidence>
<proteinExistence type="inferred from homology"/>
<dbReference type="Proteomes" id="UP000677687">
    <property type="component" value="Unassembled WGS sequence"/>
</dbReference>
<dbReference type="Pfam" id="PF03911">
    <property type="entry name" value="Sec61_beta"/>
    <property type="match status" value="1"/>
</dbReference>
<name>A0A8T4KT04_9ARCH</name>
<comment type="subcellular location">
    <subcellularLocation>
        <location evidence="8">Endomembrane system</location>
        <topology evidence="8">Single-pass membrane protein</topology>
    </subcellularLocation>
</comment>
<evidence type="ECO:0000256" key="9">
    <source>
        <dbReference type="SAM" id="Phobius"/>
    </source>
</evidence>
<organism evidence="10 11">
    <name type="scientific">Candidatus Iainarchaeum sp</name>
    <dbReference type="NCBI Taxonomy" id="3101447"/>
    <lineage>
        <taxon>Archaea</taxon>
        <taxon>Candidatus Iainarchaeota</taxon>
        <taxon>Candidatus Iainarchaeia</taxon>
        <taxon>Candidatus Iainarchaeales</taxon>
        <taxon>Candidatus Iainarchaeaceae</taxon>
        <taxon>Candidatus Iainarchaeum</taxon>
    </lineage>
</organism>
<evidence type="ECO:0000256" key="1">
    <source>
        <dbReference type="ARBA" id="ARBA00006103"/>
    </source>
</evidence>
<keyword evidence="3 9" id="KW-0812">Transmembrane</keyword>
<keyword evidence="6" id="KW-0811">Translocation</keyword>
<gene>
    <name evidence="10" type="ORF">J4415_01105</name>
</gene>
<dbReference type="GO" id="GO:0012505">
    <property type="term" value="C:endomembrane system"/>
    <property type="evidence" value="ECO:0007669"/>
    <property type="project" value="UniProtKB-SubCell"/>
</dbReference>
<reference evidence="10" key="2">
    <citation type="submission" date="2021-05" db="EMBL/GenBank/DDBJ databases">
        <title>Protein family content uncovers lineage relationships and bacterial pathway maintenance mechanisms in DPANN archaea.</title>
        <authorList>
            <person name="Castelle C.J."/>
            <person name="Meheust R."/>
            <person name="Jaffe A.L."/>
            <person name="Seitz K."/>
            <person name="Gong X."/>
            <person name="Baker B.J."/>
            <person name="Banfield J.F."/>
        </authorList>
    </citation>
    <scope>NUCLEOTIDE SEQUENCE</scope>
    <source>
        <strain evidence="10">RIFCSPHIGHO2_01_FULL_AR10_44_11</strain>
    </source>
</reference>
<dbReference type="InterPro" id="IPR016482">
    <property type="entry name" value="SecG/Sec61-beta/Sbh"/>
</dbReference>
<keyword evidence="7 9" id="KW-0472">Membrane</keyword>
<evidence type="ECO:0000256" key="5">
    <source>
        <dbReference type="ARBA" id="ARBA00022989"/>
    </source>
</evidence>
<dbReference type="EMBL" id="JAGVWD010000014">
    <property type="protein sequence ID" value="MBS3057207.1"/>
    <property type="molecule type" value="Genomic_DNA"/>
</dbReference>
<protein>
    <submittedName>
        <fullName evidence="10">Preprotein translocase subunit Sec61beta</fullName>
    </submittedName>
</protein>
<comment type="caution">
    <text evidence="10">The sequence shown here is derived from an EMBL/GenBank/DDBJ whole genome shotgun (WGS) entry which is preliminary data.</text>
</comment>
<evidence type="ECO:0000256" key="3">
    <source>
        <dbReference type="ARBA" id="ARBA00022692"/>
    </source>
</evidence>
<keyword evidence="4" id="KW-0653">Protein transport</keyword>
<reference evidence="10" key="1">
    <citation type="submission" date="2021-03" db="EMBL/GenBank/DDBJ databases">
        <authorList>
            <person name="Jaffe A."/>
        </authorList>
    </citation>
    <scope>NUCLEOTIDE SEQUENCE</scope>
    <source>
        <strain evidence="10">RIFCSPHIGHO2_01_FULL_AR10_44_11</strain>
    </source>
</reference>
<evidence type="ECO:0000256" key="8">
    <source>
        <dbReference type="ARBA" id="ARBA00037847"/>
    </source>
</evidence>
<comment type="similarity">
    <text evidence="1">Belongs to the SEC61-beta family.</text>
</comment>
<keyword evidence="5 9" id="KW-1133">Transmembrane helix</keyword>
<sequence>MPGSGYAPSSTLGIMRFFDTDTGGPKLTPEFVVVLCAVFAVAILVLQLVI</sequence>
<evidence type="ECO:0000313" key="10">
    <source>
        <dbReference type="EMBL" id="MBS3057207.1"/>
    </source>
</evidence>
<dbReference type="AlphaFoldDB" id="A0A8T4KT04"/>
<evidence type="ECO:0000256" key="6">
    <source>
        <dbReference type="ARBA" id="ARBA00023010"/>
    </source>
</evidence>
<evidence type="ECO:0000313" key="11">
    <source>
        <dbReference type="Proteomes" id="UP000677687"/>
    </source>
</evidence>
<accession>A0A8T4KT04</accession>
<keyword evidence="2" id="KW-0813">Transport</keyword>
<evidence type="ECO:0000256" key="2">
    <source>
        <dbReference type="ARBA" id="ARBA00022448"/>
    </source>
</evidence>